<dbReference type="Proteomes" id="UP000238296">
    <property type="component" value="Unassembled WGS sequence"/>
</dbReference>
<gene>
    <name evidence="2" type="ORF">C1Y40_01278</name>
</gene>
<name>A0A2S8BPA8_9MYCO</name>
<comment type="caution">
    <text evidence="2">The sequence shown here is derived from an EMBL/GenBank/DDBJ whole genome shotgun (WGS) entry which is preliminary data.</text>
</comment>
<sequence length="35" mass="3585">MLRSHAATPLTDNGECRGGGIGSGMVPTFSRVPDP</sequence>
<evidence type="ECO:0000313" key="2">
    <source>
        <dbReference type="EMBL" id="PQM48508.1"/>
    </source>
</evidence>
<proteinExistence type="predicted"/>
<evidence type="ECO:0000256" key="1">
    <source>
        <dbReference type="SAM" id="MobiDB-lite"/>
    </source>
</evidence>
<evidence type="ECO:0000313" key="3">
    <source>
        <dbReference type="Proteomes" id="UP000238296"/>
    </source>
</evidence>
<protein>
    <submittedName>
        <fullName evidence="2">Uncharacterized protein</fullName>
    </submittedName>
</protein>
<accession>A0A2S8BPA8</accession>
<reference evidence="2 3" key="1">
    <citation type="journal article" date="2017" name="Int. J. Syst. Evol. Microbiol.">
        <title>Mycobacterium talmoniae sp. nov., a slowly growing mycobacterium isolated from human respiratory samples.</title>
        <authorList>
            <person name="Davidson R.M."/>
            <person name="DeGroote M.A."/>
            <person name="Marola J.L."/>
            <person name="Buss S."/>
            <person name="Jones V."/>
            <person name="McNeil M.R."/>
            <person name="Freifeld A.G."/>
            <person name="Elaine Epperson L."/>
            <person name="Hasan N.A."/>
            <person name="Jackson M."/>
            <person name="Iwen P.C."/>
            <person name="Salfinger M."/>
            <person name="Strong M."/>
        </authorList>
    </citation>
    <scope>NUCLEOTIDE SEQUENCE [LARGE SCALE GENOMIC DNA]</scope>
    <source>
        <strain evidence="2 3">ATCC BAA-2683</strain>
    </source>
</reference>
<feature type="region of interest" description="Disordered" evidence="1">
    <location>
        <begin position="1"/>
        <end position="35"/>
    </location>
</feature>
<organism evidence="2 3">
    <name type="scientific">Mycobacterium talmoniae</name>
    <dbReference type="NCBI Taxonomy" id="1858794"/>
    <lineage>
        <taxon>Bacteria</taxon>
        <taxon>Bacillati</taxon>
        <taxon>Actinomycetota</taxon>
        <taxon>Actinomycetes</taxon>
        <taxon>Mycobacteriales</taxon>
        <taxon>Mycobacteriaceae</taxon>
        <taxon>Mycobacterium</taxon>
    </lineage>
</organism>
<dbReference type="AlphaFoldDB" id="A0A2S8BPA8"/>
<dbReference type="EMBL" id="PPEA01000179">
    <property type="protein sequence ID" value="PQM48508.1"/>
    <property type="molecule type" value="Genomic_DNA"/>
</dbReference>